<evidence type="ECO:0000259" key="8">
    <source>
        <dbReference type="PROSITE" id="PS50850"/>
    </source>
</evidence>
<dbReference type="PRINTS" id="PR01036">
    <property type="entry name" value="TCRTETB"/>
</dbReference>
<evidence type="ECO:0000256" key="4">
    <source>
        <dbReference type="ARBA" id="ARBA00022692"/>
    </source>
</evidence>
<dbReference type="NCBIfam" id="TIGR00711">
    <property type="entry name" value="efflux_EmrB"/>
    <property type="match status" value="1"/>
</dbReference>
<feature type="domain" description="Major facilitator superfamily (MFS) profile" evidence="8">
    <location>
        <begin position="24"/>
        <end position="502"/>
    </location>
</feature>
<protein>
    <submittedName>
        <fullName evidence="9">MFS transporter</fullName>
    </submittedName>
</protein>
<feature type="transmembrane region" description="Helical" evidence="7">
    <location>
        <begin position="277"/>
        <end position="302"/>
    </location>
</feature>
<comment type="caution">
    <text evidence="9">The sequence shown here is derived from an EMBL/GenBank/DDBJ whole genome shotgun (WGS) entry which is preliminary data.</text>
</comment>
<evidence type="ECO:0000313" key="9">
    <source>
        <dbReference type="EMBL" id="NDV00350.1"/>
    </source>
</evidence>
<dbReference type="AlphaFoldDB" id="A0A6B2JQP4"/>
<feature type="transmembrane region" description="Helical" evidence="7">
    <location>
        <begin position="368"/>
        <end position="389"/>
    </location>
</feature>
<feature type="transmembrane region" description="Helical" evidence="7">
    <location>
        <begin position="480"/>
        <end position="497"/>
    </location>
</feature>
<feature type="transmembrane region" description="Helical" evidence="7">
    <location>
        <begin position="236"/>
        <end position="257"/>
    </location>
</feature>
<evidence type="ECO:0000313" key="10">
    <source>
        <dbReference type="Proteomes" id="UP000474757"/>
    </source>
</evidence>
<feature type="transmembrane region" description="Helical" evidence="7">
    <location>
        <begin position="208"/>
        <end position="230"/>
    </location>
</feature>
<evidence type="ECO:0000256" key="3">
    <source>
        <dbReference type="ARBA" id="ARBA00022475"/>
    </source>
</evidence>
<gene>
    <name evidence="9" type="ORF">GZA08_05115</name>
</gene>
<dbReference type="Pfam" id="PF07690">
    <property type="entry name" value="MFS_1"/>
    <property type="match status" value="1"/>
</dbReference>
<evidence type="ECO:0000256" key="1">
    <source>
        <dbReference type="ARBA" id="ARBA00004651"/>
    </source>
</evidence>
<dbReference type="FunFam" id="1.20.1720.10:FF:000004">
    <property type="entry name" value="EmrB/QacA family drug resistance transporter"/>
    <property type="match status" value="1"/>
</dbReference>
<dbReference type="GO" id="GO:0022857">
    <property type="term" value="F:transmembrane transporter activity"/>
    <property type="evidence" value="ECO:0007669"/>
    <property type="project" value="InterPro"/>
</dbReference>
<dbReference type="PANTHER" id="PTHR23501:SF197">
    <property type="entry name" value="COMD"/>
    <property type="match status" value="1"/>
</dbReference>
<feature type="transmembrane region" description="Helical" evidence="7">
    <location>
        <begin position="89"/>
        <end position="115"/>
    </location>
</feature>
<feature type="transmembrane region" description="Helical" evidence="7">
    <location>
        <begin position="121"/>
        <end position="140"/>
    </location>
</feature>
<dbReference type="InterPro" id="IPR011701">
    <property type="entry name" value="MFS"/>
</dbReference>
<keyword evidence="5 7" id="KW-1133">Transmembrane helix</keyword>
<feature type="transmembrane region" description="Helical" evidence="7">
    <location>
        <begin position="314"/>
        <end position="334"/>
    </location>
</feature>
<feature type="transmembrane region" description="Helical" evidence="7">
    <location>
        <begin position="175"/>
        <end position="196"/>
    </location>
</feature>
<organism evidence="9 10">
    <name type="scientific">Pseudoroseicyclus tamaricis</name>
    <dbReference type="NCBI Taxonomy" id="2705421"/>
    <lineage>
        <taxon>Bacteria</taxon>
        <taxon>Pseudomonadati</taxon>
        <taxon>Pseudomonadota</taxon>
        <taxon>Alphaproteobacteria</taxon>
        <taxon>Rhodobacterales</taxon>
        <taxon>Paracoccaceae</taxon>
        <taxon>Pseudoroseicyclus</taxon>
    </lineage>
</organism>
<dbReference type="RefSeq" id="WP_163890589.1">
    <property type="nucleotide sequence ID" value="NZ_JAAFYS010000001.1"/>
</dbReference>
<dbReference type="Proteomes" id="UP000474757">
    <property type="component" value="Unassembled WGS sequence"/>
</dbReference>
<dbReference type="InterPro" id="IPR004638">
    <property type="entry name" value="EmrB-like"/>
</dbReference>
<dbReference type="PANTHER" id="PTHR23501">
    <property type="entry name" value="MAJOR FACILITATOR SUPERFAMILY"/>
    <property type="match status" value="1"/>
</dbReference>
<accession>A0A6B2JQP4</accession>
<dbReference type="InterPro" id="IPR036259">
    <property type="entry name" value="MFS_trans_sf"/>
</dbReference>
<keyword evidence="4 7" id="KW-0812">Transmembrane</keyword>
<evidence type="ECO:0000256" key="7">
    <source>
        <dbReference type="SAM" id="Phobius"/>
    </source>
</evidence>
<sequence>MSDSPPQSTSQSSPPPPEGSTRLVIASIAVMMLLAALDQTIVSTALPTIVADLGGVEHLSWVVTAYFLTSTIVAPIYGKLGDLYGRRNIVFVAVIIFLVGSILCGLASSMLWLILARAMQGLGGGGLMVLALSIIGDVIAPTERGKIQGVFAAVFSISSVIGPLIGGTLVEIISWHWIFFINLPIGGLALVTFAIAFKPTGNRQKHRIDWEGAAAISVALTGVVLLTSLGGSEFPWASLPAVALGGVTLLGIAAFIWAESRAKEPIIPLGLFRLNTFVVTSIIGFVGGAAMFGILTFMPLYLQISKGVSPTVSGLQLLPMTVGITISSRFAGVYMGRKARYYILPILGCSSLLLGMLCLYTINAQTPYAITGTFILFVGLGMGMIFPVVTTAVQNAVPRQVMGTATAAGIMFRQIGGAIGAALFGAIFAARLAASTAGSSVNLPPQLASGEIGPSMMAGLSPEMRDRVAELIVHALHPNYLIAAGLALVGLIAAFRLSDNTLRGTAHAAAPAAE</sequence>
<feature type="transmembrane region" description="Helical" evidence="7">
    <location>
        <begin position="410"/>
        <end position="434"/>
    </location>
</feature>
<feature type="transmembrane region" description="Helical" evidence="7">
    <location>
        <begin position="58"/>
        <end position="77"/>
    </location>
</feature>
<evidence type="ECO:0000256" key="5">
    <source>
        <dbReference type="ARBA" id="ARBA00022989"/>
    </source>
</evidence>
<dbReference type="Gene3D" id="1.20.1720.10">
    <property type="entry name" value="Multidrug resistance protein D"/>
    <property type="match status" value="1"/>
</dbReference>
<reference evidence="9 10" key="1">
    <citation type="submission" date="2020-02" db="EMBL/GenBank/DDBJ databases">
        <title>Pseudoroseicyclus tamarix, sp. nov., isolated from offshore sediment of a Tamarix chinensis forest.</title>
        <authorList>
            <person name="Gai Y."/>
        </authorList>
    </citation>
    <scope>NUCLEOTIDE SEQUENCE [LARGE SCALE GENOMIC DNA]</scope>
    <source>
        <strain evidence="9 10">CLL3-39</strain>
    </source>
</reference>
<dbReference type="CDD" id="cd17502">
    <property type="entry name" value="MFS_Azr1_MDR_like"/>
    <property type="match status" value="1"/>
</dbReference>
<comment type="subcellular location">
    <subcellularLocation>
        <location evidence="1">Cell membrane</location>
        <topology evidence="1">Multi-pass membrane protein</topology>
    </subcellularLocation>
</comment>
<dbReference type="InterPro" id="IPR020846">
    <property type="entry name" value="MFS_dom"/>
</dbReference>
<proteinExistence type="predicted"/>
<dbReference type="PROSITE" id="PS50850">
    <property type="entry name" value="MFS"/>
    <property type="match status" value="1"/>
</dbReference>
<feature type="transmembrane region" description="Helical" evidence="7">
    <location>
        <begin position="341"/>
        <end position="362"/>
    </location>
</feature>
<keyword evidence="3" id="KW-1003">Cell membrane</keyword>
<name>A0A6B2JQP4_9RHOB</name>
<keyword evidence="6 7" id="KW-0472">Membrane</keyword>
<feature type="transmembrane region" description="Helical" evidence="7">
    <location>
        <begin position="147"/>
        <end position="169"/>
    </location>
</feature>
<dbReference type="EMBL" id="JAAGAB010000001">
    <property type="protein sequence ID" value="NDV00350.1"/>
    <property type="molecule type" value="Genomic_DNA"/>
</dbReference>
<dbReference type="SUPFAM" id="SSF103473">
    <property type="entry name" value="MFS general substrate transporter"/>
    <property type="match status" value="1"/>
</dbReference>
<keyword evidence="10" id="KW-1185">Reference proteome</keyword>
<keyword evidence="2" id="KW-0813">Transport</keyword>
<dbReference type="Gene3D" id="1.20.1250.20">
    <property type="entry name" value="MFS general substrate transporter like domains"/>
    <property type="match status" value="1"/>
</dbReference>
<evidence type="ECO:0000256" key="2">
    <source>
        <dbReference type="ARBA" id="ARBA00022448"/>
    </source>
</evidence>
<dbReference type="GO" id="GO:0005886">
    <property type="term" value="C:plasma membrane"/>
    <property type="evidence" value="ECO:0007669"/>
    <property type="project" value="UniProtKB-SubCell"/>
</dbReference>
<evidence type="ECO:0000256" key="6">
    <source>
        <dbReference type="ARBA" id="ARBA00023136"/>
    </source>
</evidence>